<dbReference type="InterPro" id="IPR050256">
    <property type="entry name" value="Glycosyltransferase_2"/>
</dbReference>
<evidence type="ECO:0000256" key="4">
    <source>
        <dbReference type="ARBA" id="ARBA00022692"/>
    </source>
</evidence>
<dbReference type="EMBL" id="FNTH01000001">
    <property type="protein sequence ID" value="SEC07464.1"/>
    <property type="molecule type" value="Genomic_DNA"/>
</dbReference>
<evidence type="ECO:0000256" key="7">
    <source>
        <dbReference type="ARBA" id="ARBA00023136"/>
    </source>
</evidence>
<evidence type="ECO:0000313" key="11">
    <source>
        <dbReference type="Proteomes" id="UP000198992"/>
    </source>
</evidence>
<dbReference type="AlphaFoldDB" id="A0A1H4PJR3"/>
<reference evidence="10 11" key="1">
    <citation type="submission" date="2016-10" db="EMBL/GenBank/DDBJ databases">
        <authorList>
            <person name="de Groot N.N."/>
        </authorList>
    </citation>
    <scope>NUCLEOTIDE SEQUENCE [LARGE SCALE GENOMIC DNA]</scope>
    <source>
        <strain evidence="10 11">MT12</strain>
    </source>
</reference>
<dbReference type="CDD" id="cd04179">
    <property type="entry name" value="DPM_DPG-synthase_like"/>
    <property type="match status" value="1"/>
</dbReference>
<keyword evidence="1" id="KW-1003">Cell membrane</keyword>
<dbReference type="InterPro" id="IPR001173">
    <property type="entry name" value="Glyco_trans_2-like"/>
</dbReference>
<dbReference type="PANTHER" id="PTHR48090">
    <property type="entry name" value="UNDECAPRENYL-PHOSPHATE 4-DEOXY-4-FORMAMIDO-L-ARABINOSE TRANSFERASE-RELATED"/>
    <property type="match status" value="1"/>
</dbReference>
<keyword evidence="4" id="KW-0812">Transmembrane</keyword>
<keyword evidence="7" id="KW-0472">Membrane</keyword>
<evidence type="ECO:0000256" key="5">
    <source>
        <dbReference type="ARBA" id="ARBA00022985"/>
    </source>
</evidence>
<evidence type="ECO:0000256" key="1">
    <source>
        <dbReference type="ARBA" id="ARBA00022475"/>
    </source>
</evidence>
<accession>A0A1H4PJR3</accession>
<keyword evidence="6" id="KW-1133">Transmembrane helix</keyword>
<dbReference type="GO" id="GO:0005886">
    <property type="term" value="C:plasma membrane"/>
    <property type="evidence" value="ECO:0007669"/>
    <property type="project" value="TreeGrafter"/>
</dbReference>
<protein>
    <submittedName>
        <fullName evidence="10">Glycosyltransferase involved in cell wall bisynthesis</fullName>
    </submittedName>
</protein>
<dbReference type="PANTHER" id="PTHR48090:SF3">
    <property type="entry name" value="UNDECAPRENYL-PHOSPHATE 4-DEOXY-4-FORMAMIDO-L-ARABINOSE TRANSFERASE"/>
    <property type="match status" value="1"/>
</dbReference>
<evidence type="ECO:0000313" key="10">
    <source>
        <dbReference type="EMBL" id="SEC07464.1"/>
    </source>
</evidence>
<sequence>MAGSGGFHPLPTPTTSVDLPASDQTPVAVSIVVPVRNEADNIAPLIAEIAAALDGRWAYEIVYVNDGSTDATGERLSAIMAQRPNLRQLRHTVSSGQSAAVRSGVRAARGAIVATLDGDGQNDPAFLPNLIAAIESGNGRVGLAAGQRVGRKDTGFKKLQSRIANAVRGIILRDGTRDTGCGLKAFPREVFLAMPYFDGLHRFLPALVRREGLAIAYVDVVDRPRHSGVSNYGFFDRLWIGIMDLGGVWWLIRRKKPTPVVTEVTGTEVPDVTEVK</sequence>
<dbReference type="GO" id="GO:0099621">
    <property type="term" value="F:undecaprenyl-phosphate 4-deoxy-4-formamido-L-arabinose transferase activity"/>
    <property type="evidence" value="ECO:0007669"/>
    <property type="project" value="TreeGrafter"/>
</dbReference>
<evidence type="ECO:0000256" key="2">
    <source>
        <dbReference type="ARBA" id="ARBA00022676"/>
    </source>
</evidence>
<evidence type="ECO:0000256" key="3">
    <source>
        <dbReference type="ARBA" id="ARBA00022679"/>
    </source>
</evidence>
<evidence type="ECO:0000256" key="6">
    <source>
        <dbReference type="ARBA" id="ARBA00022989"/>
    </source>
</evidence>
<dbReference type="GO" id="GO:0009103">
    <property type="term" value="P:lipopolysaccharide biosynthetic process"/>
    <property type="evidence" value="ECO:0007669"/>
    <property type="project" value="UniProtKB-KW"/>
</dbReference>
<keyword evidence="2" id="KW-0328">Glycosyltransferase</keyword>
<dbReference type="FunFam" id="3.90.550.10:FF:000170">
    <property type="entry name" value="Dolichol-phosphate mannosyltransferase"/>
    <property type="match status" value="1"/>
</dbReference>
<keyword evidence="3 10" id="KW-0808">Transferase</keyword>
<feature type="domain" description="Glycosyltransferase 2-like" evidence="9">
    <location>
        <begin position="30"/>
        <end position="191"/>
    </location>
</feature>
<evidence type="ECO:0000259" key="9">
    <source>
        <dbReference type="Pfam" id="PF00535"/>
    </source>
</evidence>
<keyword evidence="5" id="KW-0448">Lipopolysaccharide biosynthesis</keyword>
<dbReference type="Proteomes" id="UP000198992">
    <property type="component" value="Unassembled WGS sequence"/>
</dbReference>
<dbReference type="SUPFAM" id="SSF53448">
    <property type="entry name" value="Nucleotide-diphospho-sugar transferases"/>
    <property type="match status" value="1"/>
</dbReference>
<gene>
    <name evidence="10" type="ORF">SAMN05444164_0958</name>
</gene>
<dbReference type="InterPro" id="IPR029044">
    <property type="entry name" value="Nucleotide-diphossugar_trans"/>
</dbReference>
<dbReference type="Gene3D" id="3.90.550.10">
    <property type="entry name" value="Spore Coat Polysaccharide Biosynthesis Protein SpsA, Chain A"/>
    <property type="match status" value="1"/>
</dbReference>
<feature type="region of interest" description="Disordered" evidence="8">
    <location>
        <begin position="1"/>
        <end position="21"/>
    </location>
</feature>
<proteinExistence type="predicted"/>
<organism evidence="10 11">
    <name type="scientific">Bradyrhizobium erythrophlei</name>
    <dbReference type="NCBI Taxonomy" id="1437360"/>
    <lineage>
        <taxon>Bacteria</taxon>
        <taxon>Pseudomonadati</taxon>
        <taxon>Pseudomonadota</taxon>
        <taxon>Alphaproteobacteria</taxon>
        <taxon>Hyphomicrobiales</taxon>
        <taxon>Nitrobacteraceae</taxon>
        <taxon>Bradyrhizobium</taxon>
    </lineage>
</organism>
<dbReference type="Pfam" id="PF00535">
    <property type="entry name" value="Glycos_transf_2"/>
    <property type="match status" value="1"/>
</dbReference>
<evidence type="ECO:0000256" key="8">
    <source>
        <dbReference type="SAM" id="MobiDB-lite"/>
    </source>
</evidence>
<name>A0A1H4PJR3_9BRAD</name>